<feature type="compositionally biased region" description="Basic and acidic residues" evidence="2">
    <location>
        <begin position="510"/>
        <end position="522"/>
    </location>
</feature>
<feature type="compositionally biased region" description="Basic and acidic residues" evidence="2">
    <location>
        <begin position="662"/>
        <end position="679"/>
    </location>
</feature>
<dbReference type="PROSITE" id="PS52042">
    <property type="entry name" value="GLOBIN_CP_ADGB"/>
    <property type="match status" value="1"/>
</dbReference>
<dbReference type="Gene3D" id="1.10.490.10">
    <property type="entry name" value="Globins"/>
    <property type="match status" value="1"/>
</dbReference>
<dbReference type="InterPro" id="IPR054093">
    <property type="entry name" value="Androglobin_II"/>
</dbReference>
<proteinExistence type="predicted"/>
<dbReference type="InterPro" id="IPR038765">
    <property type="entry name" value="Papain-like_cys_pep_sf"/>
</dbReference>
<feature type="domain" description="Globin" evidence="4">
    <location>
        <begin position="901"/>
        <end position="1134"/>
    </location>
</feature>
<dbReference type="GO" id="GO:0020037">
    <property type="term" value="F:heme binding"/>
    <property type="evidence" value="ECO:0007669"/>
    <property type="project" value="InterPro"/>
</dbReference>
<dbReference type="SUPFAM" id="SSF46458">
    <property type="entry name" value="Globin-like"/>
    <property type="match status" value="2"/>
</dbReference>
<feature type="compositionally biased region" description="Basic and acidic residues" evidence="2">
    <location>
        <begin position="1484"/>
        <end position="1498"/>
    </location>
</feature>
<evidence type="ECO:0000259" key="4">
    <source>
        <dbReference type="PROSITE" id="PS52042"/>
    </source>
</evidence>
<feature type="compositionally biased region" description="Basic and acidic residues" evidence="2">
    <location>
        <begin position="543"/>
        <end position="556"/>
    </location>
</feature>
<dbReference type="GO" id="GO:0004198">
    <property type="term" value="F:calcium-dependent cysteine-type endopeptidase activity"/>
    <property type="evidence" value="ECO:0007669"/>
    <property type="project" value="InterPro"/>
</dbReference>
<feature type="domain" description="Calpain catalytic" evidence="3">
    <location>
        <begin position="190"/>
        <end position="292"/>
    </location>
</feature>
<feature type="compositionally biased region" description="Basic and acidic residues" evidence="2">
    <location>
        <begin position="52"/>
        <end position="67"/>
    </location>
</feature>
<feature type="region of interest" description="Disordered" evidence="2">
    <location>
        <begin position="1"/>
        <end position="78"/>
    </location>
</feature>
<dbReference type="PROSITE" id="PS50096">
    <property type="entry name" value="IQ"/>
    <property type="match status" value="1"/>
</dbReference>
<evidence type="ECO:0000256" key="1">
    <source>
        <dbReference type="PROSITE-ProRule" id="PRU00239"/>
    </source>
</evidence>
<dbReference type="OrthoDB" id="9374162at2759"/>
<dbReference type="CDD" id="cd22307">
    <property type="entry name" value="Adgb_C_mid-like"/>
    <property type="match status" value="1"/>
</dbReference>
<feature type="compositionally biased region" description="Basic and acidic residues" evidence="2">
    <location>
        <begin position="1727"/>
        <end position="1742"/>
    </location>
</feature>
<dbReference type="Pfam" id="PF22069">
    <property type="entry name" value="Androglobin_IV"/>
    <property type="match status" value="1"/>
</dbReference>
<feature type="region of interest" description="Disordered" evidence="2">
    <location>
        <begin position="1568"/>
        <end position="1658"/>
    </location>
</feature>
<dbReference type="InterPro" id="IPR054095">
    <property type="entry name" value="Androglobin_V"/>
</dbReference>
<comment type="caution">
    <text evidence="1">Lacks conserved residue(s) required for the propagation of feature annotation.</text>
</comment>
<name>A0A6J8B4B9_MYTCO</name>
<feature type="compositionally biased region" description="Basic and acidic residues" evidence="2">
    <location>
        <begin position="801"/>
        <end position="822"/>
    </location>
</feature>
<keyword evidence="6" id="KW-1185">Reference proteome</keyword>
<feature type="compositionally biased region" description="Polar residues" evidence="2">
    <location>
        <begin position="10"/>
        <end position="19"/>
    </location>
</feature>
<dbReference type="GO" id="GO:0006508">
    <property type="term" value="P:proteolysis"/>
    <property type="evidence" value="ECO:0007669"/>
    <property type="project" value="InterPro"/>
</dbReference>
<feature type="region of interest" description="Disordered" evidence="2">
    <location>
        <begin position="1727"/>
        <end position="1762"/>
    </location>
</feature>
<evidence type="ECO:0000259" key="3">
    <source>
        <dbReference type="PROSITE" id="PS50203"/>
    </source>
</evidence>
<feature type="region of interest" description="Disordered" evidence="2">
    <location>
        <begin position="794"/>
        <end position="824"/>
    </location>
</feature>
<dbReference type="Pfam" id="PF00648">
    <property type="entry name" value="Peptidase_C2"/>
    <property type="match status" value="1"/>
</dbReference>
<feature type="compositionally biased region" description="Basic and acidic residues" evidence="2">
    <location>
        <begin position="1450"/>
        <end position="1467"/>
    </location>
</feature>
<dbReference type="InterPro" id="IPR053033">
    <property type="entry name" value="Androglobin-like"/>
</dbReference>
<feature type="compositionally biased region" description="Basic and acidic residues" evidence="2">
    <location>
        <begin position="1636"/>
        <end position="1658"/>
    </location>
</feature>
<dbReference type="Proteomes" id="UP000507470">
    <property type="component" value="Unassembled WGS sequence"/>
</dbReference>
<feature type="region of interest" description="Disordered" evidence="2">
    <location>
        <begin position="1018"/>
        <end position="1067"/>
    </location>
</feature>
<feature type="region of interest" description="Disordered" evidence="2">
    <location>
        <begin position="1350"/>
        <end position="1414"/>
    </location>
</feature>
<dbReference type="PROSITE" id="PS50203">
    <property type="entry name" value="CALPAIN_CAT"/>
    <property type="match status" value="1"/>
</dbReference>
<feature type="compositionally biased region" description="Basic and acidic residues" evidence="2">
    <location>
        <begin position="584"/>
        <end position="594"/>
    </location>
</feature>
<feature type="compositionally biased region" description="Basic and acidic residues" evidence="2">
    <location>
        <begin position="1518"/>
        <end position="1536"/>
    </location>
</feature>
<dbReference type="InterPro" id="IPR012292">
    <property type="entry name" value="Globin/Proto"/>
</dbReference>
<dbReference type="SUPFAM" id="SSF54001">
    <property type="entry name" value="Cysteine proteinases"/>
    <property type="match status" value="1"/>
</dbReference>
<reference evidence="5 6" key="1">
    <citation type="submission" date="2020-06" db="EMBL/GenBank/DDBJ databases">
        <authorList>
            <person name="Li R."/>
            <person name="Bekaert M."/>
        </authorList>
    </citation>
    <scope>NUCLEOTIDE SEQUENCE [LARGE SCALE GENOMIC DNA]</scope>
    <source>
        <strain evidence="6">wild</strain>
    </source>
</reference>
<feature type="compositionally biased region" description="Basic and acidic residues" evidence="2">
    <location>
        <begin position="1360"/>
        <end position="1377"/>
    </location>
</feature>
<evidence type="ECO:0000313" key="5">
    <source>
        <dbReference type="EMBL" id="CAC5378200.1"/>
    </source>
</evidence>
<dbReference type="InterPro" id="IPR009050">
    <property type="entry name" value="Globin-like_sf"/>
</dbReference>
<dbReference type="PANTHER" id="PTHR46298">
    <property type="entry name" value="ANDROGLOBIN"/>
    <property type="match status" value="1"/>
</dbReference>
<feature type="region of interest" description="Disordered" evidence="2">
    <location>
        <begin position="1450"/>
        <end position="1536"/>
    </location>
</feature>
<feature type="region of interest" description="Disordered" evidence="2">
    <location>
        <begin position="709"/>
        <end position="767"/>
    </location>
</feature>
<dbReference type="EMBL" id="CACVKT020002513">
    <property type="protein sequence ID" value="CAC5378200.1"/>
    <property type="molecule type" value="Genomic_DNA"/>
</dbReference>
<organism evidence="5 6">
    <name type="scientific">Mytilus coruscus</name>
    <name type="common">Sea mussel</name>
    <dbReference type="NCBI Taxonomy" id="42192"/>
    <lineage>
        <taxon>Eukaryota</taxon>
        <taxon>Metazoa</taxon>
        <taxon>Spiralia</taxon>
        <taxon>Lophotrochozoa</taxon>
        <taxon>Mollusca</taxon>
        <taxon>Bivalvia</taxon>
        <taxon>Autobranchia</taxon>
        <taxon>Pteriomorphia</taxon>
        <taxon>Mytilida</taxon>
        <taxon>Mytiloidea</taxon>
        <taxon>Mytilidae</taxon>
        <taxon>Mytilinae</taxon>
        <taxon>Mytilus</taxon>
    </lineage>
</organism>
<feature type="region of interest" description="Disordered" evidence="2">
    <location>
        <begin position="447"/>
        <end position="488"/>
    </location>
</feature>
<feature type="compositionally biased region" description="Polar residues" evidence="2">
    <location>
        <begin position="737"/>
        <end position="762"/>
    </location>
</feature>
<feature type="compositionally biased region" description="Basic and acidic residues" evidence="2">
    <location>
        <begin position="1038"/>
        <end position="1060"/>
    </location>
</feature>
<feature type="compositionally biased region" description="Basic and acidic residues" evidence="2">
    <location>
        <begin position="1389"/>
        <end position="1402"/>
    </location>
</feature>
<gene>
    <name evidence="5" type="ORF">MCOR_14423</name>
</gene>
<dbReference type="PANTHER" id="PTHR46298:SF1">
    <property type="entry name" value="ANDROGLOBIN"/>
    <property type="match status" value="1"/>
</dbReference>
<dbReference type="InterPro" id="IPR057249">
    <property type="entry name" value="Globin_CP_ADGB"/>
</dbReference>
<feature type="compositionally biased region" description="Low complexity" evidence="2">
    <location>
        <begin position="1020"/>
        <end position="1033"/>
    </location>
</feature>
<evidence type="ECO:0000313" key="6">
    <source>
        <dbReference type="Proteomes" id="UP000507470"/>
    </source>
</evidence>
<dbReference type="InterPro" id="IPR001300">
    <property type="entry name" value="Peptidase_C2_calpain_cat"/>
</dbReference>
<feature type="region of interest" description="Disordered" evidence="2">
    <location>
        <begin position="501"/>
        <end position="679"/>
    </location>
</feature>
<sequence length="1762" mass="197165">MASKGAKKGASTNRVSSATPREAASIAASAGGTNSTRPQVKIWPEWTESELAAEKWDGKGGKTEKGKSPVASQLFDDPEGKIDMPSSLKVARWVRAVDFIAEKVDSTPVVVDPDGMASFDLIKANEHIHESELMRYIISQVSALWEMSLTQNPPTESVDPAIPVEALAHTWRPWEHIYTSKPQKGPHVPQYSAYGKYVVKLYWMGCWRKLTVDDSLPLDENDRLLLPATTMSHELWPMLLTKALIKIASLDYAGGSSSSEFGDCSIVQCLTSWIPESIPLQYGHVKEVWELLKLSLPEWKLPLQEWEKELLEQQELEKKGEETSSPELAKEDKSEKDASSKAEKDPKAKDGKDKGKDPKEKDKGKDKDKKDKDKDKDKKGDKEKTGLEDNIVPEKPEVVVFATYWSPSKYPVKVSVMGEMANASEKLRQNGLSHLYPHPVCITQTRSCPLEPPPPPEKIPAWKLIRPKKKKTTPSDEPIAEPEPPKPIECLEITSPFVNYKVSPVPIPTETHRPKSSLERGGTRSRPGTANPIEETDENAPEQEVKKVEEVVKPPEEPVPVEEPVEPVEKPSTPGKEKRKSSGTKRDKDKDIASREASPGPKKGSAGKPERTKSARSESRSSKTDEKEKPKAPPSESGGLAPPPPVDSSATTPDPNAEEGTGEEKPEEEKTPDDDASKPKKVWLDFEQFCKCFKTLYIYHKPNTYKYNHKHGDLKNVTPSVAPIGKGDKKGAPTAAGVNTSSSKTSQTPTHSAPSPTNLHSSSGDDRSPNYLFVDNLKPTDIVILFSAISRLHEPPPTAIDEPKKPHTAGKRGDKPDLEKDTTNMTDLTIDGSVVGRTPAPPPPVNPGTLVAEPYSWKSLVTGQPILRLRTTGNRAAVLSLPPGRHVLRFMMSSPLGHTVHLCSTIPFVFGDEESVMKELRKESCRFVDNATQVINCIGKCINSFSDPEGFKQNWEELVTCHCPYRYDKTMSKQHHFQIFNQALYHTLKDGLSEMLSHDLAFAWRTFTFDAVTKNILGLPTSSRPGTGGSTRSATKPVKGEKDKDKKGDADKKREADKAENQWANREMTPDEQIALVKIQRNWRGSWVRKMTQARTPGTEVNKKVTETLQKSWAILEQNAEQYGLSLFRYMFKLDPDVMVKYPFHKDEWNKISYDDYSGQYPDHPPNSWFVVFRDIFHVTEEMLAVPKMYVGINTCMLQVINNDTGEEIPRVFQKVAPHVYKKNKKGYTFVATARTTDQGIPSGRWRMRMIGSLSPLPKPDPSNPSKSELNSNFRCIEEKDYYIPNPKNVILRYTVKVLEDHVGSIQLNTSKTDVYIKLTVLDKNVEVASTTGKGHAVLPAFIFYRDYDPNEPRPSSRTSNKDSKEKGGKGGSKENVGKGGKRTSSAKSIERTASRSSHHSDAALSDGEGDQEVKSHKYVIQATVMKDSWPLGESSWAFVQMLKEMEKNDLKIANKERPASPPKQEKVPASASTNKSGTKGGKGGKDKGKDKDKDGKGSRPPSQAFDQSKPHWTLRVVSDDKESENIEVKKDTERADEIRAMKKAWETAQPGRAAKALQSRLKYLSTHTIKLHPDKEEEEGGEEKKSEEEGDVMPPPTPMSLHEAGDENLTLEPPRPPTPKEMLAPLDVSPFIRKGSREPRYLDDEEIRRRDEEQKQEVEEYNRFRDQVKTWRDTDKQNRNQIKIRQLEECEELQVILDKAREEINKPREAFRQTYLEAERKRLEDLAEKEAASKAESETKSPKRGKSAKGNKSPGGGKKKK</sequence>
<evidence type="ECO:0000256" key="2">
    <source>
        <dbReference type="SAM" id="MobiDB-lite"/>
    </source>
</evidence>
<dbReference type="GO" id="GO:0019825">
    <property type="term" value="F:oxygen binding"/>
    <property type="evidence" value="ECO:0007669"/>
    <property type="project" value="InterPro"/>
</dbReference>
<dbReference type="InterPro" id="IPR054094">
    <property type="entry name" value="Androglobin_IV"/>
</dbReference>
<protein>
    <submittedName>
        <fullName evidence="5">Androglobin</fullName>
    </submittedName>
</protein>
<feature type="region of interest" description="Disordered" evidence="2">
    <location>
        <begin position="314"/>
        <end position="393"/>
    </location>
</feature>
<dbReference type="Pfam" id="PF22068">
    <property type="entry name" value="Androglobin_II"/>
    <property type="match status" value="1"/>
</dbReference>
<dbReference type="Pfam" id="PF22070">
    <property type="entry name" value="Androglobin_V"/>
    <property type="match status" value="1"/>
</dbReference>
<feature type="compositionally biased region" description="Basic and acidic residues" evidence="2">
    <location>
        <begin position="608"/>
        <end position="631"/>
    </location>
</feature>
<accession>A0A6J8B4B9</accession>